<keyword evidence="2" id="KW-1185">Reference proteome</keyword>
<organism evidence="1 2">
    <name type="scientific">Gordonia hydrophobica</name>
    <dbReference type="NCBI Taxonomy" id="40516"/>
    <lineage>
        <taxon>Bacteria</taxon>
        <taxon>Bacillati</taxon>
        <taxon>Actinomycetota</taxon>
        <taxon>Actinomycetes</taxon>
        <taxon>Mycobacteriales</taxon>
        <taxon>Gordoniaceae</taxon>
        <taxon>Gordonia</taxon>
    </lineage>
</organism>
<dbReference type="SUPFAM" id="SSF89796">
    <property type="entry name" value="CoA-transferase family III (CaiB/BaiF)"/>
    <property type="match status" value="1"/>
</dbReference>
<reference evidence="1 2" key="1">
    <citation type="journal article" date="2023" name="Virus Evol.">
        <title>Computational host range prediction-The good, the bad, and the ugly.</title>
        <authorList>
            <person name="Howell A.A."/>
            <person name="Versoza C.J."/>
            <person name="Pfeifer S.P."/>
        </authorList>
    </citation>
    <scope>NUCLEOTIDE SEQUENCE [LARGE SCALE GENOMIC DNA]</scope>
    <source>
        <strain evidence="1 2">1610/1b</strain>
    </source>
</reference>
<gene>
    <name evidence="1" type="ORF">RVF87_07235</name>
</gene>
<dbReference type="InterPro" id="IPR023606">
    <property type="entry name" value="CoA-Trfase_III_dom_1_sf"/>
</dbReference>
<dbReference type="InterPro" id="IPR050509">
    <property type="entry name" value="CoA-transferase_III"/>
</dbReference>
<dbReference type="PANTHER" id="PTHR48228">
    <property type="entry name" value="SUCCINYL-COA--D-CITRAMALATE COA-TRANSFERASE"/>
    <property type="match status" value="1"/>
</dbReference>
<dbReference type="PANTHER" id="PTHR48228:SF5">
    <property type="entry name" value="ALPHA-METHYLACYL-COA RACEMASE"/>
    <property type="match status" value="1"/>
</dbReference>
<dbReference type="EMBL" id="CP136137">
    <property type="protein sequence ID" value="WYY08841.1"/>
    <property type="molecule type" value="Genomic_DNA"/>
</dbReference>
<sequence length="380" mass="39823">MTTGHGANGPLAGIRVVDMSRLAPGPYATMLLADMGAQVTVVGGGRAGTQLDAVARGKQFIALDLKSDDGRDALHRLVARADVFVESFRPGVADKLGAGYAQLRAVRPDLVYCSLTGYGQTGPLSSAAGHDINYIALTGVLGAMGPAGAPPALPLNLVADFAGGSLLAASAITAALYERSQSGDGQYLDVAMIDGVRSMMAMHYEMWGTSAAPGQGTGMMSGAAPFYRCYATSDGRFVAVGALEPQFFAALWRTLGLGEPPAQYPRSQWPAIEEALDAAFRTRTRDEWAELFHGTDACVTPVLAPDEVAAQPHLHHRHGGGFTDTVPPVPRMSRTPARAAATDRADHTVAVLQELGLSAEQIVRAHDSSTPEGLTGWPDM</sequence>
<evidence type="ECO:0000313" key="1">
    <source>
        <dbReference type="EMBL" id="WYY08841.1"/>
    </source>
</evidence>
<dbReference type="RefSeq" id="WP_084247531.1">
    <property type="nucleotide sequence ID" value="NZ_CP136137.1"/>
</dbReference>
<dbReference type="Gene3D" id="3.40.50.10540">
    <property type="entry name" value="Crotonobetainyl-coa:carnitine coa-transferase, domain 1"/>
    <property type="match status" value="1"/>
</dbReference>
<accession>A0ABZ2U5X1</accession>
<dbReference type="InterPro" id="IPR044855">
    <property type="entry name" value="CoA-Trfase_III_dom3_sf"/>
</dbReference>
<dbReference type="Gene3D" id="3.30.1540.10">
    <property type="entry name" value="formyl-coa transferase, domain 3"/>
    <property type="match status" value="1"/>
</dbReference>
<name>A0ABZ2U5X1_9ACTN</name>
<dbReference type="InterPro" id="IPR003673">
    <property type="entry name" value="CoA-Trfase_fam_III"/>
</dbReference>
<proteinExistence type="predicted"/>
<protein>
    <submittedName>
        <fullName evidence="1">CaiB/BaiF CoA-transferase family protein</fullName>
    </submittedName>
</protein>
<dbReference type="Pfam" id="PF02515">
    <property type="entry name" value="CoA_transf_3"/>
    <property type="match status" value="1"/>
</dbReference>
<dbReference type="Proteomes" id="UP001479933">
    <property type="component" value="Chromosome"/>
</dbReference>
<evidence type="ECO:0000313" key="2">
    <source>
        <dbReference type="Proteomes" id="UP001479933"/>
    </source>
</evidence>